<gene>
    <name evidence="3" type="ORF">C8F04DRAFT_1119686</name>
</gene>
<name>A0AAD6SHX0_9AGAR</name>
<proteinExistence type="predicted"/>
<keyword evidence="4" id="KW-1185">Reference proteome</keyword>
<dbReference type="Proteomes" id="UP001218188">
    <property type="component" value="Unassembled WGS sequence"/>
</dbReference>
<dbReference type="PROSITE" id="PS51257">
    <property type="entry name" value="PROKAR_LIPOPROTEIN"/>
    <property type="match status" value="1"/>
</dbReference>
<feature type="signal peptide" evidence="2">
    <location>
        <begin position="1"/>
        <end position="22"/>
    </location>
</feature>
<sequence length="231" mass="23426">MLNPARPIHFLVILLSASVACGRVQNNRIRQQTLTYQIDPSPTLTGTAMASAYSVYSEKCGTDEDAIAYSVLPDYISQGGSPTSQITDAGFIEFMEGNGEWVSAGGSCVDASSSWDVLIEAALPTTTIAPVAAITTTATADETSFSFSGSIPPFSGFPSGFPGLPSEFPGAGFPGFGGQGSTAAPSEQATQGPAGTATAPNAAQSKGAASGLRPFLLGAVAAVFLVVQFVG</sequence>
<accession>A0AAD6SHX0</accession>
<comment type="caution">
    <text evidence="3">The sequence shown here is derived from an EMBL/GenBank/DDBJ whole genome shotgun (WGS) entry which is preliminary data.</text>
</comment>
<feature type="compositionally biased region" description="Low complexity" evidence="1">
    <location>
        <begin position="188"/>
        <end position="202"/>
    </location>
</feature>
<dbReference type="EMBL" id="JARJCM010000113">
    <property type="protein sequence ID" value="KAJ7028321.1"/>
    <property type="molecule type" value="Genomic_DNA"/>
</dbReference>
<keyword evidence="2" id="KW-0732">Signal</keyword>
<feature type="chain" id="PRO_5042015490" evidence="2">
    <location>
        <begin position="23"/>
        <end position="231"/>
    </location>
</feature>
<evidence type="ECO:0000256" key="2">
    <source>
        <dbReference type="SAM" id="SignalP"/>
    </source>
</evidence>
<evidence type="ECO:0000313" key="4">
    <source>
        <dbReference type="Proteomes" id="UP001218188"/>
    </source>
</evidence>
<protein>
    <submittedName>
        <fullName evidence="3">Uncharacterized protein</fullName>
    </submittedName>
</protein>
<evidence type="ECO:0000256" key="1">
    <source>
        <dbReference type="SAM" id="MobiDB-lite"/>
    </source>
</evidence>
<reference evidence="3" key="1">
    <citation type="submission" date="2023-03" db="EMBL/GenBank/DDBJ databases">
        <title>Massive genome expansion in bonnet fungi (Mycena s.s.) driven by repeated elements and novel gene families across ecological guilds.</title>
        <authorList>
            <consortium name="Lawrence Berkeley National Laboratory"/>
            <person name="Harder C.B."/>
            <person name="Miyauchi S."/>
            <person name="Viragh M."/>
            <person name="Kuo A."/>
            <person name="Thoen E."/>
            <person name="Andreopoulos B."/>
            <person name="Lu D."/>
            <person name="Skrede I."/>
            <person name="Drula E."/>
            <person name="Henrissat B."/>
            <person name="Morin E."/>
            <person name="Kohler A."/>
            <person name="Barry K."/>
            <person name="LaButti K."/>
            <person name="Morin E."/>
            <person name="Salamov A."/>
            <person name="Lipzen A."/>
            <person name="Mereny Z."/>
            <person name="Hegedus B."/>
            <person name="Baldrian P."/>
            <person name="Stursova M."/>
            <person name="Weitz H."/>
            <person name="Taylor A."/>
            <person name="Grigoriev I.V."/>
            <person name="Nagy L.G."/>
            <person name="Martin F."/>
            <person name="Kauserud H."/>
        </authorList>
    </citation>
    <scope>NUCLEOTIDE SEQUENCE</scope>
    <source>
        <strain evidence="3">CBHHK200</strain>
    </source>
</reference>
<evidence type="ECO:0000313" key="3">
    <source>
        <dbReference type="EMBL" id="KAJ7028321.1"/>
    </source>
</evidence>
<organism evidence="3 4">
    <name type="scientific">Mycena alexandri</name>
    <dbReference type="NCBI Taxonomy" id="1745969"/>
    <lineage>
        <taxon>Eukaryota</taxon>
        <taxon>Fungi</taxon>
        <taxon>Dikarya</taxon>
        <taxon>Basidiomycota</taxon>
        <taxon>Agaricomycotina</taxon>
        <taxon>Agaricomycetes</taxon>
        <taxon>Agaricomycetidae</taxon>
        <taxon>Agaricales</taxon>
        <taxon>Marasmiineae</taxon>
        <taxon>Mycenaceae</taxon>
        <taxon>Mycena</taxon>
    </lineage>
</organism>
<dbReference type="AlphaFoldDB" id="A0AAD6SHX0"/>
<feature type="region of interest" description="Disordered" evidence="1">
    <location>
        <begin position="172"/>
        <end position="202"/>
    </location>
</feature>